<evidence type="ECO:0000313" key="2">
    <source>
        <dbReference type="Proteomes" id="UP000053989"/>
    </source>
</evidence>
<dbReference type="EMBL" id="KN822504">
    <property type="protein sequence ID" value="KIM50328.1"/>
    <property type="molecule type" value="Genomic_DNA"/>
</dbReference>
<reference evidence="1 2" key="1">
    <citation type="submission" date="2014-04" db="EMBL/GenBank/DDBJ databases">
        <authorList>
            <consortium name="DOE Joint Genome Institute"/>
            <person name="Kuo A."/>
            <person name="Kohler A."/>
            <person name="Nagy L.G."/>
            <person name="Floudas D."/>
            <person name="Copeland A."/>
            <person name="Barry K.W."/>
            <person name="Cichocki N."/>
            <person name="Veneault-Fourrey C."/>
            <person name="LaButti K."/>
            <person name="Lindquist E.A."/>
            <person name="Lipzen A."/>
            <person name="Lundell T."/>
            <person name="Morin E."/>
            <person name="Murat C."/>
            <person name="Sun H."/>
            <person name="Tunlid A."/>
            <person name="Henrissat B."/>
            <person name="Grigoriev I.V."/>
            <person name="Hibbett D.S."/>
            <person name="Martin F."/>
            <person name="Nordberg H.P."/>
            <person name="Cantor M.N."/>
            <person name="Hua S.X."/>
        </authorList>
    </citation>
    <scope>NUCLEOTIDE SEQUENCE [LARGE SCALE GENOMIC DNA]</scope>
    <source>
        <strain evidence="1 2">Foug A</strain>
    </source>
</reference>
<sequence length="69" mass="8586">MPMRGFPRNLRKKLRKTREFSSFWTLRVFSFSTHSQTLYDRELEEYLLDCIWGWVKLSDWRQLLSYFTS</sequence>
<dbReference type="HOGENOM" id="CLU_2777424_0_0_1"/>
<proteinExistence type="predicted"/>
<protein>
    <submittedName>
        <fullName evidence="1">Uncharacterized protein</fullName>
    </submittedName>
</protein>
<accession>A0A0C2YKN0</accession>
<dbReference type="InParanoid" id="A0A0C2YKN0"/>
<evidence type="ECO:0000313" key="1">
    <source>
        <dbReference type="EMBL" id="KIM50328.1"/>
    </source>
</evidence>
<name>A0A0C2YKN0_9AGAM</name>
<dbReference type="AlphaFoldDB" id="A0A0C2YKN0"/>
<gene>
    <name evidence="1" type="ORF">SCLCIDRAFT_1225420</name>
</gene>
<dbReference type="Proteomes" id="UP000053989">
    <property type="component" value="Unassembled WGS sequence"/>
</dbReference>
<keyword evidence="2" id="KW-1185">Reference proteome</keyword>
<organism evidence="1 2">
    <name type="scientific">Scleroderma citrinum Foug A</name>
    <dbReference type="NCBI Taxonomy" id="1036808"/>
    <lineage>
        <taxon>Eukaryota</taxon>
        <taxon>Fungi</taxon>
        <taxon>Dikarya</taxon>
        <taxon>Basidiomycota</taxon>
        <taxon>Agaricomycotina</taxon>
        <taxon>Agaricomycetes</taxon>
        <taxon>Agaricomycetidae</taxon>
        <taxon>Boletales</taxon>
        <taxon>Sclerodermatineae</taxon>
        <taxon>Sclerodermataceae</taxon>
        <taxon>Scleroderma</taxon>
    </lineage>
</organism>
<reference evidence="2" key="2">
    <citation type="submission" date="2015-01" db="EMBL/GenBank/DDBJ databases">
        <title>Evolutionary Origins and Diversification of the Mycorrhizal Mutualists.</title>
        <authorList>
            <consortium name="DOE Joint Genome Institute"/>
            <consortium name="Mycorrhizal Genomics Consortium"/>
            <person name="Kohler A."/>
            <person name="Kuo A."/>
            <person name="Nagy L.G."/>
            <person name="Floudas D."/>
            <person name="Copeland A."/>
            <person name="Barry K.W."/>
            <person name="Cichocki N."/>
            <person name="Veneault-Fourrey C."/>
            <person name="LaButti K."/>
            <person name="Lindquist E.A."/>
            <person name="Lipzen A."/>
            <person name="Lundell T."/>
            <person name="Morin E."/>
            <person name="Murat C."/>
            <person name="Riley R."/>
            <person name="Ohm R."/>
            <person name="Sun H."/>
            <person name="Tunlid A."/>
            <person name="Henrissat B."/>
            <person name="Grigoriev I.V."/>
            <person name="Hibbett D.S."/>
            <person name="Martin F."/>
        </authorList>
    </citation>
    <scope>NUCLEOTIDE SEQUENCE [LARGE SCALE GENOMIC DNA]</scope>
    <source>
        <strain evidence="2">Foug A</strain>
    </source>
</reference>